<evidence type="ECO:0000259" key="9">
    <source>
        <dbReference type="PROSITE" id="PS01124"/>
    </source>
</evidence>
<evidence type="ECO:0000256" key="6">
    <source>
        <dbReference type="ARBA" id="ARBA00023163"/>
    </source>
</evidence>
<dbReference type="InterPro" id="IPR003961">
    <property type="entry name" value="FN3_dom"/>
</dbReference>
<keyword evidence="12" id="KW-0418">Kinase</keyword>
<organism evidence="12">
    <name type="scientific">Paraprevotella clara</name>
    <dbReference type="NCBI Taxonomy" id="454154"/>
    <lineage>
        <taxon>Bacteria</taxon>
        <taxon>Pseudomonadati</taxon>
        <taxon>Bacteroidota</taxon>
        <taxon>Bacteroidia</taxon>
        <taxon>Bacteroidales</taxon>
        <taxon>Prevotellaceae</taxon>
        <taxon>Paraprevotella</taxon>
    </lineage>
</organism>
<dbReference type="InterPro" id="IPR001789">
    <property type="entry name" value="Sig_transdc_resp-reg_receiver"/>
</dbReference>
<dbReference type="SUPFAM" id="SSF47384">
    <property type="entry name" value="Homodimeric domain of signal transducing histidine kinase"/>
    <property type="match status" value="1"/>
</dbReference>
<feature type="signal peptide" evidence="8">
    <location>
        <begin position="1"/>
        <end position="22"/>
    </location>
</feature>
<keyword evidence="3 7" id="KW-0597">Phosphoprotein</keyword>
<evidence type="ECO:0000256" key="2">
    <source>
        <dbReference type="ARBA" id="ARBA00012438"/>
    </source>
</evidence>
<keyword evidence="8" id="KW-0732">Signal</keyword>
<dbReference type="InterPro" id="IPR018062">
    <property type="entry name" value="HTH_AraC-typ_CS"/>
</dbReference>
<reference evidence="12" key="1">
    <citation type="submission" date="2019-11" db="EMBL/GenBank/DDBJ databases">
        <authorList>
            <person name="Feng L."/>
        </authorList>
    </citation>
    <scope>NUCLEOTIDE SEQUENCE</scope>
    <source>
        <strain evidence="12">PclaraLFYP37</strain>
    </source>
</reference>
<accession>A0A6N3D824</accession>
<dbReference type="GO" id="GO:0000155">
    <property type="term" value="F:phosphorelay sensor kinase activity"/>
    <property type="evidence" value="ECO:0007669"/>
    <property type="project" value="InterPro"/>
</dbReference>
<dbReference type="CDD" id="cd17574">
    <property type="entry name" value="REC_OmpR"/>
    <property type="match status" value="1"/>
</dbReference>
<evidence type="ECO:0000259" key="10">
    <source>
        <dbReference type="PROSITE" id="PS50109"/>
    </source>
</evidence>
<dbReference type="GO" id="GO:0043565">
    <property type="term" value="F:sequence-specific DNA binding"/>
    <property type="evidence" value="ECO:0007669"/>
    <property type="project" value="InterPro"/>
</dbReference>
<gene>
    <name evidence="12" type="primary">todS_5</name>
    <name evidence="12" type="ORF">PCLFYP37_02291</name>
</gene>
<dbReference type="SUPFAM" id="SSF63829">
    <property type="entry name" value="Calcium-dependent phosphotriesterase"/>
    <property type="match status" value="3"/>
</dbReference>
<feature type="domain" description="Response regulatory" evidence="11">
    <location>
        <begin position="1077"/>
        <end position="1192"/>
    </location>
</feature>
<dbReference type="SUPFAM" id="SSF55874">
    <property type="entry name" value="ATPase domain of HSP90 chaperone/DNA topoisomerase II/histidine kinase"/>
    <property type="match status" value="1"/>
</dbReference>
<evidence type="ECO:0000256" key="5">
    <source>
        <dbReference type="ARBA" id="ARBA00023125"/>
    </source>
</evidence>
<dbReference type="PROSITE" id="PS50110">
    <property type="entry name" value="RESPONSE_REGULATORY"/>
    <property type="match status" value="1"/>
</dbReference>
<dbReference type="SUPFAM" id="SSF46689">
    <property type="entry name" value="Homeodomain-like"/>
    <property type="match status" value="1"/>
</dbReference>
<keyword evidence="5" id="KW-0238">DNA-binding</keyword>
<dbReference type="Pfam" id="PF00512">
    <property type="entry name" value="HisKA"/>
    <property type="match status" value="1"/>
</dbReference>
<proteinExistence type="predicted"/>
<dbReference type="Gene3D" id="3.40.50.2300">
    <property type="match status" value="1"/>
</dbReference>
<feature type="modified residue" description="4-aspartylphosphate" evidence="7">
    <location>
        <position position="1125"/>
    </location>
</feature>
<evidence type="ECO:0000256" key="4">
    <source>
        <dbReference type="ARBA" id="ARBA00023015"/>
    </source>
</evidence>
<dbReference type="InterPro" id="IPR011110">
    <property type="entry name" value="Reg_prop"/>
</dbReference>
<keyword evidence="4" id="KW-0805">Transcription regulation</keyword>
<dbReference type="InterPro" id="IPR003661">
    <property type="entry name" value="HisK_dim/P_dom"/>
</dbReference>
<feature type="domain" description="Histidine kinase" evidence="10">
    <location>
        <begin position="828"/>
        <end position="1046"/>
    </location>
</feature>
<dbReference type="InterPro" id="IPR011123">
    <property type="entry name" value="Y_Y_Y"/>
</dbReference>
<evidence type="ECO:0000256" key="8">
    <source>
        <dbReference type="SAM" id="SignalP"/>
    </source>
</evidence>
<evidence type="ECO:0000313" key="12">
    <source>
        <dbReference type="EMBL" id="VYU24495.1"/>
    </source>
</evidence>
<dbReference type="InterPro" id="IPR003594">
    <property type="entry name" value="HATPase_dom"/>
</dbReference>
<dbReference type="PANTHER" id="PTHR43547">
    <property type="entry name" value="TWO-COMPONENT HISTIDINE KINASE"/>
    <property type="match status" value="1"/>
</dbReference>
<dbReference type="PRINTS" id="PR00344">
    <property type="entry name" value="BCTRLSENSOR"/>
</dbReference>
<sequence>MKRSIRLLCFLYVLCCTVFVVAQPYAIQHLGVENGLSNNFVLSMAQDKRGCIWVATEVGLNRFDGNGFTVYKQHNSEIAGDALNTLLYDEKEDVLWMGGKFGGLCAWEGKSGCFRTYQARNGMKLENIVHLAKANDGGIWITPRHSDPIYFDSRSHRFTSLSDMGIQLDCRSNLCAFADGDLLYVGHYRGGMSIIDLKKKTTCRMLHDPAVPQSLPGHSIYSLYKDRLGHLWVGTEWGLGLLDSSTGRFTVFRHVQGRTSSLVADHVYDICETADGKLWIACDVGGISILDLSQITFKHPEEVCFENLLSAVTGKGLSSSNIRKVLQDSYGNIWIGNYSCGLDFISHRPPVFQICGDRPVYGMYRGEEGQLWVGGENELLLYKNDSLAKRFDICCDMLCSYGWVAAIIDDGQGFLLLGLSDNGILRTELRTGKTERVPMGIRDVRVMTFFRDTDEKIWIGTVLGLYSYTKGIVRKETELNSKLEEKSVYGILRDRQGKLWVGTYGWGLKVFDDNNRVVAELNPDTGFPDGTVNSLFEDSQGGVWIATRAGLGYVPDTRYPERYSFYGYDHGLEDVFIRAVQEDVNGEIWISTNNGISHWDKKEQKFDNYDYRDGIPMGNFIEGSACRGVDGTLYFGSLKGICHFNPQELDTSYRVTPVQIMECRAMDGRTGKGDRLILPEENGNIELPYDRNSFRITFSVPDYAQNKRIEYAYKIEGLEDNWVNIGEESQMVLHNIPPGTYIFRVKARLRNGDWDESHVAAVPFCIHPPLWRTWYAYTFYGLLLLCGLYFWMCTYKRKLAARIALAAEEKRIRDEQELNNERLRFYTNVTHELRTPLTLILGPLEDLTGDGLLSEPYRRKVGLIYRNALQLLDLINRLLDFRKVETRNRRLKVTKGWLGKLVMEVGLRYKELNRNPKVDFRVEVPSEEGRMYFDSEVVTTILNNLLGNAMKYTAEGNIALRLQYGEEGGRPYAEIIVEDTGYGIAPHALSHIFERYYQAEGKHQASGSGLGLALVKSLADLHEGMLRVESELGRGSVFVFRLWADCTYPEALHMEGATEGTDKKTEDAVAEIDNRPLLLVVEDNDDIRDYVASSFDDEYHVVTAVNGKVGWEETQRLVPDIIISDIMMPEMDGVELCRKVKEDMRTSHIPVILLTAKDSIRDKEEGYESGADSYLTKPFSAKLLDSRVRNLLEMRKRLALQITGKTKELTHEAAQTGIHLNKLDEEFLRRFTEVVTEHINREKLDIPFMAAEMNMSVSTLYRKLKGLTGLSGNEFIRKIKLKHSLRLLTEQGLNVTEAAYASGFNDLGHFRRCFKEEYGVSPSKYAKQ</sequence>
<dbReference type="InterPro" id="IPR036890">
    <property type="entry name" value="HATPase_C_sf"/>
</dbReference>
<dbReference type="GO" id="GO:0003700">
    <property type="term" value="F:DNA-binding transcription factor activity"/>
    <property type="evidence" value="ECO:0007669"/>
    <property type="project" value="InterPro"/>
</dbReference>
<dbReference type="SMART" id="SM00342">
    <property type="entry name" value="HTH_ARAC"/>
    <property type="match status" value="1"/>
</dbReference>
<protein>
    <recommendedName>
        <fullName evidence="2">histidine kinase</fullName>
        <ecNumber evidence="2">2.7.13.3</ecNumber>
    </recommendedName>
</protein>
<dbReference type="Gene3D" id="3.30.565.10">
    <property type="entry name" value="Histidine kinase-like ATPase, C-terminal domain"/>
    <property type="match status" value="1"/>
</dbReference>
<dbReference type="CDD" id="cd00063">
    <property type="entry name" value="FN3"/>
    <property type="match status" value="1"/>
</dbReference>
<dbReference type="Pfam" id="PF07495">
    <property type="entry name" value="Y_Y_Y"/>
    <property type="match status" value="1"/>
</dbReference>
<dbReference type="Pfam" id="PF00072">
    <property type="entry name" value="Response_reg"/>
    <property type="match status" value="1"/>
</dbReference>
<feature type="chain" id="PRO_5026899396" description="histidine kinase" evidence="8">
    <location>
        <begin position="23"/>
        <end position="1328"/>
    </location>
</feature>
<evidence type="ECO:0000256" key="7">
    <source>
        <dbReference type="PROSITE-ProRule" id="PRU00169"/>
    </source>
</evidence>
<dbReference type="EC" id="2.7.13.3" evidence="2"/>
<dbReference type="CDD" id="cd00082">
    <property type="entry name" value="HisKA"/>
    <property type="match status" value="1"/>
</dbReference>
<name>A0A6N3D824_9BACT</name>
<dbReference type="PROSITE" id="PS00041">
    <property type="entry name" value="HTH_ARAC_FAMILY_1"/>
    <property type="match status" value="1"/>
</dbReference>
<dbReference type="InterPro" id="IPR015943">
    <property type="entry name" value="WD40/YVTN_repeat-like_dom_sf"/>
</dbReference>
<dbReference type="EMBL" id="CACRUT010000015">
    <property type="protein sequence ID" value="VYU24495.1"/>
    <property type="molecule type" value="Genomic_DNA"/>
</dbReference>
<dbReference type="RefSeq" id="WP_412442701.1">
    <property type="nucleotide sequence ID" value="NZ_CACRUT010000015.1"/>
</dbReference>
<dbReference type="Pfam" id="PF07494">
    <property type="entry name" value="Reg_prop"/>
    <property type="match status" value="6"/>
</dbReference>
<dbReference type="Gene3D" id="2.60.40.10">
    <property type="entry name" value="Immunoglobulins"/>
    <property type="match status" value="1"/>
</dbReference>
<feature type="domain" description="HTH araC/xylS-type" evidence="9">
    <location>
        <begin position="1229"/>
        <end position="1328"/>
    </location>
</feature>
<dbReference type="Gene3D" id="2.130.10.10">
    <property type="entry name" value="YVTN repeat-like/Quinoprotein amine dehydrogenase"/>
    <property type="match status" value="2"/>
</dbReference>
<dbReference type="SUPFAM" id="SSF52172">
    <property type="entry name" value="CheY-like"/>
    <property type="match status" value="1"/>
</dbReference>
<dbReference type="InterPro" id="IPR018060">
    <property type="entry name" value="HTH_AraC"/>
</dbReference>
<dbReference type="PROSITE" id="PS01124">
    <property type="entry name" value="HTH_ARAC_FAMILY_2"/>
    <property type="match status" value="1"/>
</dbReference>
<evidence type="ECO:0000256" key="3">
    <source>
        <dbReference type="ARBA" id="ARBA00022553"/>
    </source>
</evidence>
<dbReference type="FunFam" id="1.10.287.130:FF:000045">
    <property type="entry name" value="Two-component system sensor histidine kinase/response regulator"/>
    <property type="match status" value="1"/>
</dbReference>
<dbReference type="InterPro" id="IPR036097">
    <property type="entry name" value="HisK_dim/P_sf"/>
</dbReference>
<dbReference type="PROSITE" id="PS50109">
    <property type="entry name" value="HIS_KIN"/>
    <property type="match status" value="1"/>
</dbReference>
<dbReference type="Gene3D" id="1.10.10.60">
    <property type="entry name" value="Homeodomain-like"/>
    <property type="match status" value="1"/>
</dbReference>
<dbReference type="InterPro" id="IPR004358">
    <property type="entry name" value="Sig_transdc_His_kin-like_C"/>
</dbReference>
<dbReference type="SMART" id="SM00448">
    <property type="entry name" value="REC"/>
    <property type="match status" value="1"/>
</dbReference>
<dbReference type="Pfam" id="PF02518">
    <property type="entry name" value="HATPase_c"/>
    <property type="match status" value="1"/>
</dbReference>
<keyword evidence="6" id="KW-0804">Transcription</keyword>
<comment type="catalytic activity">
    <reaction evidence="1">
        <text>ATP + protein L-histidine = ADP + protein N-phospho-L-histidine.</text>
        <dbReference type="EC" id="2.7.13.3"/>
    </reaction>
</comment>
<dbReference type="InterPro" id="IPR005467">
    <property type="entry name" value="His_kinase_dom"/>
</dbReference>
<dbReference type="Pfam" id="PF12833">
    <property type="entry name" value="HTH_18"/>
    <property type="match status" value="1"/>
</dbReference>
<dbReference type="SMART" id="SM00388">
    <property type="entry name" value="HisKA"/>
    <property type="match status" value="1"/>
</dbReference>
<dbReference type="SMART" id="SM00387">
    <property type="entry name" value="HATPase_c"/>
    <property type="match status" value="1"/>
</dbReference>
<dbReference type="InterPro" id="IPR009057">
    <property type="entry name" value="Homeodomain-like_sf"/>
</dbReference>
<dbReference type="InterPro" id="IPR011006">
    <property type="entry name" value="CheY-like_superfamily"/>
</dbReference>
<evidence type="ECO:0000259" key="11">
    <source>
        <dbReference type="PROSITE" id="PS50110"/>
    </source>
</evidence>
<dbReference type="PANTHER" id="PTHR43547:SF2">
    <property type="entry name" value="HYBRID SIGNAL TRANSDUCTION HISTIDINE KINASE C"/>
    <property type="match status" value="1"/>
</dbReference>
<dbReference type="InterPro" id="IPR013783">
    <property type="entry name" value="Ig-like_fold"/>
</dbReference>
<evidence type="ECO:0000256" key="1">
    <source>
        <dbReference type="ARBA" id="ARBA00000085"/>
    </source>
</evidence>
<dbReference type="Gene3D" id="1.10.287.130">
    <property type="match status" value="1"/>
</dbReference>
<keyword evidence="12" id="KW-0808">Transferase</keyword>